<dbReference type="PANTHER" id="PTHR14969">
    <property type="entry name" value="SPHINGOSINE-1-PHOSPHATE PHOSPHOHYDROLASE"/>
    <property type="match status" value="1"/>
</dbReference>
<dbReference type="GO" id="GO:0050380">
    <property type="term" value="F:undecaprenyl-diphosphatase activity"/>
    <property type="evidence" value="ECO:0007669"/>
    <property type="project" value="UniProtKB-EC"/>
</dbReference>
<feature type="transmembrane region" description="Helical" evidence="10">
    <location>
        <begin position="57"/>
        <end position="76"/>
    </location>
</feature>
<dbReference type="EMBL" id="CP000472">
    <property type="protein sequence ID" value="ACJ27288.1"/>
    <property type="molecule type" value="Genomic_DNA"/>
</dbReference>
<proteinExistence type="predicted"/>
<dbReference type="RefSeq" id="WP_020910669.1">
    <property type="nucleotide sequence ID" value="NC_011566.1"/>
</dbReference>
<feature type="domain" description="Phosphatidic acid phosphatase type 2/haloperoxidase" evidence="11">
    <location>
        <begin position="60"/>
        <end position="167"/>
    </location>
</feature>
<accession>B8CI12</accession>
<protein>
    <recommendedName>
        <fullName evidence="2">undecaprenyl-diphosphate phosphatase</fullName>
        <ecNumber evidence="2">3.6.1.27</ecNumber>
    </recommendedName>
    <alternativeName>
        <fullName evidence="8">Undecaprenyl pyrophosphate phosphatase</fullName>
    </alternativeName>
</protein>
<dbReference type="InterPro" id="IPR036938">
    <property type="entry name" value="PAP2/HPO_sf"/>
</dbReference>
<dbReference type="AlphaFoldDB" id="B8CI12"/>
<evidence type="ECO:0000256" key="4">
    <source>
        <dbReference type="ARBA" id="ARBA00022692"/>
    </source>
</evidence>
<organism evidence="12 13">
    <name type="scientific">Shewanella piezotolerans (strain WP3 / JCM 13877)</name>
    <dbReference type="NCBI Taxonomy" id="225849"/>
    <lineage>
        <taxon>Bacteria</taxon>
        <taxon>Pseudomonadati</taxon>
        <taxon>Pseudomonadota</taxon>
        <taxon>Gammaproteobacteria</taxon>
        <taxon>Alteromonadales</taxon>
        <taxon>Shewanellaceae</taxon>
        <taxon>Shewanella</taxon>
    </lineage>
</organism>
<evidence type="ECO:0000313" key="13">
    <source>
        <dbReference type="Proteomes" id="UP000000753"/>
    </source>
</evidence>
<keyword evidence="5" id="KW-0378">Hydrolase</keyword>
<evidence type="ECO:0000313" key="12">
    <source>
        <dbReference type="EMBL" id="ACJ27288.1"/>
    </source>
</evidence>
<sequence>MFASISRLDKNGYQFVVRLGQDNGLQPLALSLSSSGNGPVYLYVALLFLLLDSNGESLLNMLLAAYLVELPLYFILKNLIRRQRPCHALADGVARFEPADKFSLPSGHTAAAFVMASSIYLLYPPLFYVATLWAIGIGLSRVILGVHYPLDIIAGAALGVFSVALSQQLF</sequence>
<feature type="transmembrane region" description="Helical" evidence="10">
    <location>
        <begin position="28"/>
        <end position="51"/>
    </location>
</feature>
<evidence type="ECO:0000259" key="11">
    <source>
        <dbReference type="SMART" id="SM00014"/>
    </source>
</evidence>
<keyword evidence="13" id="KW-1185">Reference proteome</keyword>
<evidence type="ECO:0000256" key="8">
    <source>
        <dbReference type="ARBA" id="ARBA00032707"/>
    </source>
</evidence>
<dbReference type="Proteomes" id="UP000000753">
    <property type="component" value="Chromosome"/>
</dbReference>
<dbReference type="eggNOG" id="COG0671">
    <property type="taxonomic scope" value="Bacteria"/>
</dbReference>
<evidence type="ECO:0000256" key="7">
    <source>
        <dbReference type="ARBA" id="ARBA00023136"/>
    </source>
</evidence>
<keyword evidence="3" id="KW-1003">Cell membrane</keyword>
<comment type="subcellular location">
    <subcellularLocation>
        <location evidence="1">Cell membrane</location>
        <topology evidence="1">Multi-pass membrane protein</topology>
    </subcellularLocation>
</comment>
<dbReference type="CDD" id="cd01610">
    <property type="entry name" value="PAP2_like"/>
    <property type="match status" value="1"/>
</dbReference>
<dbReference type="HOGENOM" id="CLU_072573_10_2_6"/>
<dbReference type="STRING" id="225849.swp_0457"/>
<feature type="transmembrane region" description="Helical" evidence="10">
    <location>
        <begin position="120"/>
        <end position="140"/>
    </location>
</feature>
<keyword evidence="4 10" id="KW-0812">Transmembrane</keyword>
<evidence type="ECO:0000256" key="1">
    <source>
        <dbReference type="ARBA" id="ARBA00004651"/>
    </source>
</evidence>
<dbReference type="InterPro" id="IPR000326">
    <property type="entry name" value="PAP2/HPO"/>
</dbReference>
<dbReference type="OrthoDB" id="9780507at2"/>
<dbReference type="Gene3D" id="1.20.144.10">
    <property type="entry name" value="Phosphatidic acid phosphatase type 2/haloperoxidase"/>
    <property type="match status" value="1"/>
</dbReference>
<dbReference type="SMART" id="SM00014">
    <property type="entry name" value="acidPPc"/>
    <property type="match status" value="1"/>
</dbReference>
<dbReference type="KEGG" id="swp:swp_0457"/>
<evidence type="ECO:0000256" key="10">
    <source>
        <dbReference type="SAM" id="Phobius"/>
    </source>
</evidence>
<dbReference type="PANTHER" id="PTHR14969:SF62">
    <property type="entry name" value="DECAPRENYLPHOSPHORYL-5-PHOSPHORIBOSE PHOSPHATASE RV3807C-RELATED"/>
    <property type="match status" value="1"/>
</dbReference>
<keyword evidence="6 10" id="KW-1133">Transmembrane helix</keyword>
<gene>
    <name evidence="12" type="ordered locus">swp_0457</name>
</gene>
<name>B8CI12_SHEPW</name>
<dbReference type="GO" id="GO:0005886">
    <property type="term" value="C:plasma membrane"/>
    <property type="evidence" value="ECO:0007669"/>
    <property type="project" value="UniProtKB-SubCell"/>
</dbReference>
<evidence type="ECO:0000256" key="5">
    <source>
        <dbReference type="ARBA" id="ARBA00022801"/>
    </source>
</evidence>
<evidence type="ECO:0000256" key="6">
    <source>
        <dbReference type="ARBA" id="ARBA00022989"/>
    </source>
</evidence>
<dbReference type="Pfam" id="PF01569">
    <property type="entry name" value="PAP2"/>
    <property type="match status" value="1"/>
</dbReference>
<feature type="transmembrane region" description="Helical" evidence="10">
    <location>
        <begin position="146"/>
        <end position="165"/>
    </location>
</feature>
<reference evidence="12 13" key="1">
    <citation type="journal article" date="2008" name="PLoS ONE">
        <title>Environmental adaptation: genomic analysis of the piezotolerant and psychrotolerant deep-sea iron reducing bacterium Shewanella piezotolerans WP3.</title>
        <authorList>
            <person name="Wang F."/>
            <person name="Wang J."/>
            <person name="Jian H."/>
            <person name="Zhang B."/>
            <person name="Li S."/>
            <person name="Wang F."/>
            <person name="Zeng X."/>
            <person name="Gao L."/>
            <person name="Bartlett D.H."/>
            <person name="Yu J."/>
            <person name="Hu S."/>
            <person name="Xiao X."/>
        </authorList>
    </citation>
    <scope>NUCLEOTIDE SEQUENCE [LARGE SCALE GENOMIC DNA]</scope>
    <source>
        <strain evidence="13">WP3 / JCM 13877</strain>
    </source>
</reference>
<keyword evidence="7 10" id="KW-0472">Membrane</keyword>
<comment type="catalytic activity">
    <reaction evidence="9">
        <text>di-trans,octa-cis-undecaprenyl diphosphate + H2O = di-trans,octa-cis-undecaprenyl phosphate + phosphate + H(+)</text>
        <dbReference type="Rhea" id="RHEA:28094"/>
        <dbReference type="ChEBI" id="CHEBI:15377"/>
        <dbReference type="ChEBI" id="CHEBI:15378"/>
        <dbReference type="ChEBI" id="CHEBI:43474"/>
        <dbReference type="ChEBI" id="CHEBI:58405"/>
        <dbReference type="ChEBI" id="CHEBI:60392"/>
        <dbReference type="EC" id="3.6.1.27"/>
    </reaction>
</comment>
<evidence type="ECO:0000256" key="9">
    <source>
        <dbReference type="ARBA" id="ARBA00047594"/>
    </source>
</evidence>
<dbReference type="SUPFAM" id="SSF48317">
    <property type="entry name" value="Acid phosphatase/Vanadium-dependent haloperoxidase"/>
    <property type="match status" value="1"/>
</dbReference>
<evidence type="ECO:0000256" key="2">
    <source>
        <dbReference type="ARBA" id="ARBA00012374"/>
    </source>
</evidence>
<dbReference type="EC" id="3.6.1.27" evidence="2"/>
<evidence type="ECO:0000256" key="3">
    <source>
        <dbReference type="ARBA" id="ARBA00022475"/>
    </source>
</evidence>